<organism evidence="1">
    <name type="scientific">Myoviridae sp. ctijX18</name>
    <dbReference type="NCBI Taxonomy" id="2825154"/>
    <lineage>
        <taxon>Viruses</taxon>
        <taxon>Duplodnaviria</taxon>
        <taxon>Heunggongvirae</taxon>
        <taxon>Uroviricota</taxon>
        <taxon>Caudoviricetes</taxon>
    </lineage>
</organism>
<proteinExistence type="predicted"/>
<sequence>MAYLINNGDIESKDPNNPDVPEVEIIERYLNSMENFVKRLKRYAASPLNSDLDYSQIPYDLTHGTTDSMLLVHLNVYLSRINNFYDYKPTRQQPTPITVYNNILRGEMKTIWDSKIKVKQYEKIFNITNPNGLDSISPSYFKQSYQDRGLEYQQYVQTIHNNVSALYKLRNDFYKLVADINKKGAARPAPLTTDDCINFSSNENFNMLNPHSFVQYYSLTSLSSNGVKTFIDEEVSLYLKDKPAYMKKIDFGDRFNVDRTKNIIIDNKWFGPFFKHLNDDLKSEKDLFARFALYVGILLEKFPGLFTNYNGNDHKADIKKFSGELASIMERYIAVVRRIIYRPTNEEEVLVPNTVFKKSNYLEAINKNPVNGNFYKEVTTTRGKPANLESIIREVNKKFGLRLHDLVSLNPLINGKHVIPIFGCDTSNTDYFIGDPIYDPERKIVDGTENNVYSLLNPFAISLQGDNYRISTGTILGSYENGGFELNEKNKTPGNFLNAYRYMLDNPEKTSFKHAAAGKFPYTNPFRRTTSDEVFESKHMSLIGFAELFIDGVMSFDDVSSISFLRYEVLSRELLLPLNKYYGTNFPYGTKFLYIDIRHDGIPRHGVVGNNEIPPYKLTSTEANYTDGFTKGGNRLSRTSSYGDHIYQQDGKTKYQIFTDLARSIDGYRGRELIGEEPISKLCDFLLLAFLVFVSECPFKLKLRSDIRDAFIEEDLLEYLVRPIWDDLAFQASRAEGSNVNVLNVF</sequence>
<dbReference type="EMBL" id="BK016133">
    <property type="protein sequence ID" value="DAF97438.1"/>
    <property type="molecule type" value="Genomic_DNA"/>
</dbReference>
<name>A0A8S5UST8_9CAUD</name>
<protein>
    <submittedName>
        <fullName evidence="1">Uncharacterized protein</fullName>
    </submittedName>
</protein>
<reference evidence="1" key="1">
    <citation type="journal article" date="2021" name="Proc. Natl. Acad. Sci. U.S.A.">
        <title>A Catalog of Tens of Thousands of Viruses from Human Metagenomes Reveals Hidden Associations with Chronic Diseases.</title>
        <authorList>
            <person name="Tisza M.J."/>
            <person name="Buck C.B."/>
        </authorList>
    </citation>
    <scope>NUCLEOTIDE SEQUENCE</scope>
    <source>
        <strain evidence="1">CtijX18</strain>
    </source>
</reference>
<accession>A0A8S5UST8</accession>
<evidence type="ECO:0000313" key="1">
    <source>
        <dbReference type="EMBL" id="DAF97438.1"/>
    </source>
</evidence>